<sequence length="211" mass="22810">MIDEYTGDDETQQGLREFIESLVAWPEAVRRWGEPLNVENARRDWFRILDRILKAGEITLIARDRAGTGWAAVIPVTEVIEPLDELHAWGSSEARPKLGDVVRAAAGYSPDSGPQLITIHRKPAAAVVSVRYILGRPMGEDRLDLAKLLRTGGRAILEFSPGTTDDNVPGVPGDPKGFIVTVLNPAGEQVGFGGGYTIQEAMANVSPTAPS</sequence>
<evidence type="ECO:0000313" key="2">
    <source>
        <dbReference type="Proteomes" id="UP000295578"/>
    </source>
</evidence>
<dbReference type="AlphaFoldDB" id="A0A4R5BVA7"/>
<name>A0A4R5BVA7_9ACTN</name>
<dbReference type="EMBL" id="SMKY01000006">
    <property type="protein sequence ID" value="TDD91068.1"/>
    <property type="molecule type" value="Genomic_DNA"/>
</dbReference>
<organism evidence="1 2">
    <name type="scientific">Actinomadura darangshiensis</name>
    <dbReference type="NCBI Taxonomy" id="705336"/>
    <lineage>
        <taxon>Bacteria</taxon>
        <taxon>Bacillati</taxon>
        <taxon>Actinomycetota</taxon>
        <taxon>Actinomycetes</taxon>
        <taxon>Streptosporangiales</taxon>
        <taxon>Thermomonosporaceae</taxon>
        <taxon>Actinomadura</taxon>
    </lineage>
</organism>
<dbReference type="RefSeq" id="WP_132193354.1">
    <property type="nucleotide sequence ID" value="NZ_SMKY01000006.1"/>
</dbReference>
<protein>
    <submittedName>
        <fullName evidence="1">Type II toxin-antitoxin system prevent-host-death family antitoxin</fullName>
    </submittedName>
</protein>
<dbReference type="NCBIfam" id="TIGR01552">
    <property type="entry name" value="phd_fam"/>
    <property type="match status" value="1"/>
</dbReference>
<proteinExistence type="predicted"/>
<comment type="caution">
    <text evidence="1">The sequence shown here is derived from an EMBL/GenBank/DDBJ whole genome shotgun (WGS) entry which is preliminary data.</text>
</comment>
<keyword evidence="2" id="KW-1185">Reference proteome</keyword>
<dbReference type="OrthoDB" id="965929at2"/>
<reference evidence="1 2" key="1">
    <citation type="submission" date="2019-03" db="EMBL/GenBank/DDBJ databases">
        <title>Draft genome sequences of novel Actinobacteria.</title>
        <authorList>
            <person name="Sahin N."/>
            <person name="Ay H."/>
            <person name="Saygin H."/>
        </authorList>
    </citation>
    <scope>NUCLEOTIDE SEQUENCE [LARGE SCALE GENOMIC DNA]</scope>
    <source>
        <strain evidence="1 2">DSM 45941</strain>
    </source>
</reference>
<evidence type="ECO:0000313" key="1">
    <source>
        <dbReference type="EMBL" id="TDD91068.1"/>
    </source>
</evidence>
<accession>A0A4R5BVA7</accession>
<gene>
    <name evidence="1" type="ORF">E1293_02555</name>
</gene>
<dbReference type="Proteomes" id="UP000295578">
    <property type="component" value="Unassembled WGS sequence"/>
</dbReference>
<dbReference type="Gene3D" id="3.40.1620.10">
    <property type="entry name" value="YefM-like domain"/>
    <property type="match status" value="1"/>
</dbReference>